<dbReference type="EC" id="2.7.12.1" evidence="8"/>
<dbReference type="GO" id="GO:0004712">
    <property type="term" value="F:protein serine/threonine/tyrosine kinase activity"/>
    <property type="evidence" value="ECO:0007669"/>
    <property type="project" value="UniProtKB-EC"/>
</dbReference>
<feature type="compositionally biased region" description="Low complexity" evidence="6">
    <location>
        <begin position="333"/>
        <end position="345"/>
    </location>
</feature>
<dbReference type="InterPro" id="IPR000719">
    <property type="entry name" value="Prot_kinase_dom"/>
</dbReference>
<evidence type="ECO:0000256" key="6">
    <source>
        <dbReference type="SAM" id="MobiDB-lite"/>
    </source>
</evidence>
<organism evidence="8 9">
    <name type="scientific">Blattamonas nauphoetae</name>
    <dbReference type="NCBI Taxonomy" id="2049346"/>
    <lineage>
        <taxon>Eukaryota</taxon>
        <taxon>Metamonada</taxon>
        <taxon>Preaxostyla</taxon>
        <taxon>Oxymonadida</taxon>
        <taxon>Blattamonas</taxon>
    </lineage>
</organism>
<keyword evidence="1" id="KW-0723">Serine/threonine-protein kinase</keyword>
<evidence type="ECO:0000256" key="2">
    <source>
        <dbReference type="ARBA" id="ARBA00022679"/>
    </source>
</evidence>
<keyword evidence="9" id="KW-1185">Reference proteome</keyword>
<keyword evidence="5" id="KW-0067">ATP-binding</keyword>
<dbReference type="InterPro" id="IPR050494">
    <property type="entry name" value="Ser_Thr_dual-spec_kinase"/>
</dbReference>
<dbReference type="Gene3D" id="1.10.510.10">
    <property type="entry name" value="Transferase(Phosphotransferase) domain 1"/>
    <property type="match status" value="1"/>
</dbReference>
<evidence type="ECO:0000313" key="8">
    <source>
        <dbReference type="EMBL" id="KAK2954970.1"/>
    </source>
</evidence>
<dbReference type="SMART" id="SM00220">
    <property type="entry name" value="S_TKc"/>
    <property type="match status" value="1"/>
</dbReference>
<dbReference type="SUPFAM" id="SSF56112">
    <property type="entry name" value="Protein kinase-like (PK-like)"/>
    <property type="match status" value="1"/>
</dbReference>
<proteinExistence type="predicted"/>
<reference evidence="8 9" key="1">
    <citation type="journal article" date="2022" name="bioRxiv">
        <title>Genomics of Preaxostyla Flagellates Illuminates Evolutionary Transitions and the Path Towards Mitochondrial Loss.</title>
        <authorList>
            <person name="Novak L.V.F."/>
            <person name="Treitli S.C."/>
            <person name="Pyrih J."/>
            <person name="Halakuc P."/>
            <person name="Pipaliya S.V."/>
            <person name="Vacek V."/>
            <person name="Brzon O."/>
            <person name="Soukal P."/>
            <person name="Eme L."/>
            <person name="Dacks J.B."/>
            <person name="Karnkowska A."/>
            <person name="Elias M."/>
            <person name="Hampl V."/>
        </authorList>
    </citation>
    <scope>NUCLEOTIDE SEQUENCE [LARGE SCALE GENOMIC DNA]</scope>
    <source>
        <strain evidence="8">NAU3</strain>
        <tissue evidence="8">Gut</tissue>
    </source>
</reference>
<dbReference type="PROSITE" id="PS50011">
    <property type="entry name" value="PROTEIN_KINASE_DOM"/>
    <property type="match status" value="1"/>
</dbReference>
<evidence type="ECO:0000313" key="9">
    <source>
        <dbReference type="Proteomes" id="UP001281761"/>
    </source>
</evidence>
<evidence type="ECO:0000256" key="4">
    <source>
        <dbReference type="ARBA" id="ARBA00022777"/>
    </source>
</evidence>
<dbReference type="PANTHER" id="PTHR24058">
    <property type="entry name" value="DUAL SPECIFICITY PROTEIN KINASE"/>
    <property type="match status" value="1"/>
</dbReference>
<keyword evidence="4 8" id="KW-0418">Kinase</keyword>
<protein>
    <submittedName>
        <fullName evidence="8">Dual specificity protein kinase YAK1</fullName>
        <ecNumber evidence="8">2.7.12.1</ecNumber>
    </submittedName>
</protein>
<sequence>MLQSSEDGIRKPFLHFEESFIFQGHMCIVTEMLGVDLYSHLREKRFSGLSLPIISTILSQILTACATLSDFGIIHADIKPENILASPSIPLVKLADFGSAFLVGGYSCSYIQSRYYRAPEAIVGTGYTPQIDVWSLGCVAAELFIGRPLFPGTSQFDQLFCICEMLGEVPQSMIERGWNRDKYFRQEPVSGSSKMRWRMMTPGEYRTANPPTPMHCPHSYILNSVAATIDLHATRLLSQNERSNRAKADRRPFIDFLQRLLVIDPLQRLTAKQALCHPFITQRPFTSSWQPPLDSADQAVVNGIVDPTNPFSGVIASIGYTLPPCTSKRSSLRLSSSSRLSSSPLSSPPSPTPSLSTPSSLFHARPARPPLSRHRTPTAYVSIPFVSNSSTSMSDDDLSSSNPKSRND</sequence>
<keyword evidence="3" id="KW-0547">Nucleotide-binding</keyword>
<gene>
    <name evidence="8" type="ORF">BLNAU_10110</name>
</gene>
<dbReference type="InterPro" id="IPR011009">
    <property type="entry name" value="Kinase-like_dom_sf"/>
</dbReference>
<feature type="region of interest" description="Disordered" evidence="6">
    <location>
        <begin position="333"/>
        <end position="408"/>
    </location>
</feature>
<dbReference type="Pfam" id="PF00069">
    <property type="entry name" value="Pkinase"/>
    <property type="match status" value="1"/>
</dbReference>
<feature type="domain" description="Protein kinase" evidence="7">
    <location>
        <begin position="1"/>
        <end position="280"/>
    </location>
</feature>
<accession>A0ABQ9XU18</accession>
<dbReference type="PANTHER" id="PTHR24058:SF17">
    <property type="entry name" value="HOMEODOMAIN INTERACTING PROTEIN KINASE, ISOFORM D"/>
    <property type="match status" value="1"/>
</dbReference>
<evidence type="ECO:0000256" key="1">
    <source>
        <dbReference type="ARBA" id="ARBA00022527"/>
    </source>
</evidence>
<comment type="caution">
    <text evidence="8">The sequence shown here is derived from an EMBL/GenBank/DDBJ whole genome shotgun (WGS) entry which is preliminary data.</text>
</comment>
<evidence type="ECO:0000256" key="3">
    <source>
        <dbReference type="ARBA" id="ARBA00022741"/>
    </source>
</evidence>
<name>A0ABQ9XU18_9EUKA</name>
<evidence type="ECO:0000259" key="7">
    <source>
        <dbReference type="PROSITE" id="PS50011"/>
    </source>
</evidence>
<keyword evidence="2 8" id="KW-0808">Transferase</keyword>
<dbReference type="Proteomes" id="UP001281761">
    <property type="component" value="Unassembled WGS sequence"/>
</dbReference>
<dbReference type="EMBL" id="JARBJD010000072">
    <property type="protein sequence ID" value="KAK2954970.1"/>
    <property type="molecule type" value="Genomic_DNA"/>
</dbReference>
<evidence type="ECO:0000256" key="5">
    <source>
        <dbReference type="ARBA" id="ARBA00022840"/>
    </source>
</evidence>